<evidence type="ECO:0000256" key="3">
    <source>
        <dbReference type="ARBA" id="ARBA00022475"/>
    </source>
</evidence>
<dbReference type="PANTHER" id="PTHR23513">
    <property type="entry name" value="INTEGRAL MEMBRANE EFFLUX PROTEIN-RELATED"/>
    <property type="match status" value="1"/>
</dbReference>
<feature type="transmembrane region" description="Helical" evidence="7">
    <location>
        <begin position="361"/>
        <end position="380"/>
    </location>
</feature>
<feature type="transmembrane region" description="Helical" evidence="7">
    <location>
        <begin position="386"/>
        <end position="408"/>
    </location>
</feature>
<proteinExistence type="predicted"/>
<evidence type="ECO:0000256" key="1">
    <source>
        <dbReference type="ARBA" id="ARBA00004651"/>
    </source>
</evidence>
<evidence type="ECO:0000313" key="9">
    <source>
        <dbReference type="Proteomes" id="UP000667802"/>
    </source>
</evidence>
<feature type="transmembrane region" description="Helical" evidence="7">
    <location>
        <begin position="238"/>
        <end position="260"/>
    </location>
</feature>
<name>A0AAP5I5W6_9CYAN</name>
<keyword evidence="4 7" id="KW-0812">Transmembrane</keyword>
<evidence type="ECO:0000313" key="8">
    <source>
        <dbReference type="EMBL" id="MDR9893698.1"/>
    </source>
</evidence>
<keyword evidence="9" id="KW-1185">Reference proteome</keyword>
<keyword evidence="2" id="KW-0813">Transport</keyword>
<dbReference type="EMBL" id="JAALHA020000001">
    <property type="protein sequence ID" value="MDR9893698.1"/>
    <property type="molecule type" value="Genomic_DNA"/>
</dbReference>
<evidence type="ECO:0000256" key="4">
    <source>
        <dbReference type="ARBA" id="ARBA00022692"/>
    </source>
</evidence>
<comment type="caution">
    <text evidence="8">The sequence shown here is derived from an EMBL/GenBank/DDBJ whole genome shotgun (WGS) entry which is preliminary data.</text>
</comment>
<dbReference type="PANTHER" id="PTHR23513:SF11">
    <property type="entry name" value="STAPHYLOFERRIN A TRANSPORTER"/>
    <property type="match status" value="1"/>
</dbReference>
<keyword evidence="3" id="KW-1003">Cell membrane</keyword>
<evidence type="ECO:0000256" key="5">
    <source>
        <dbReference type="ARBA" id="ARBA00022989"/>
    </source>
</evidence>
<dbReference type="InterPro" id="IPR022324">
    <property type="entry name" value="Bacilysin_exporter_BacE_put"/>
</dbReference>
<accession>A0AAP5I5W6</accession>
<feature type="transmembrane region" description="Helical" evidence="7">
    <location>
        <begin position="300"/>
        <end position="318"/>
    </location>
</feature>
<feature type="transmembrane region" description="Helical" evidence="7">
    <location>
        <begin position="55"/>
        <end position="75"/>
    </location>
</feature>
<keyword evidence="6 7" id="KW-0472">Membrane</keyword>
<reference evidence="9" key="1">
    <citation type="journal article" date="2021" name="Science">
        <title>Hunting the eagle killer: A cyanobacterial neurotoxin causes vacuolar myelinopathy.</title>
        <authorList>
            <person name="Breinlinger S."/>
            <person name="Phillips T.J."/>
            <person name="Haram B.N."/>
            <person name="Mares J."/>
            <person name="Martinez Yerena J.A."/>
            <person name="Hrouzek P."/>
            <person name="Sobotka R."/>
            <person name="Henderson W.M."/>
            <person name="Schmieder P."/>
            <person name="Williams S.M."/>
            <person name="Lauderdale J.D."/>
            <person name="Wilde H.D."/>
            <person name="Gerrin W."/>
            <person name="Kust A."/>
            <person name="Washington J.W."/>
            <person name="Wagner C."/>
            <person name="Geier B."/>
            <person name="Liebeke M."/>
            <person name="Enke H."/>
            <person name="Niedermeyer T.H.J."/>
            <person name="Wilde S.B."/>
        </authorList>
    </citation>
    <scope>NUCLEOTIDE SEQUENCE [LARGE SCALE GENOMIC DNA]</scope>
    <source>
        <strain evidence="9">Thurmond2011</strain>
    </source>
</reference>
<dbReference type="SUPFAM" id="SSF103473">
    <property type="entry name" value="MFS general substrate transporter"/>
    <property type="match status" value="1"/>
</dbReference>
<evidence type="ECO:0000256" key="7">
    <source>
        <dbReference type="SAM" id="Phobius"/>
    </source>
</evidence>
<dbReference type="Proteomes" id="UP000667802">
    <property type="component" value="Unassembled WGS sequence"/>
</dbReference>
<evidence type="ECO:0000256" key="2">
    <source>
        <dbReference type="ARBA" id="ARBA00022448"/>
    </source>
</evidence>
<feature type="transmembrane region" description="Helical" evidence="7">
    <location>
        <begin position="266"/>
        <end position="288"/>
    </location>
</feature>
<dbReference type="Gene3D" id="1.20.1250.20">
    <property type="entry name" value="MFS general substrate transporter like domains"/>
    <property type="match status" value="1"/>
</dbReference>
<feature type="transmembrane region" description="Helical" evidence="7">
    <location>
        <begin position="115"/>
        <end position="135"/>
    </location>
</feature>
<dbReference type="AlphaFoldDB" id="A0AAP5I5W6"/>
<feature type="transmembrane region" description="Helical" evidence="7">
    <location>
        <begin position="324"/>
        <end position="349"/>
    </location>
</feature>
<protein>
    <submittedName>
        <fullName evidence="8">MFS transporter</fullName>
    </submittedName>
</protein>
<dbReference type="GO" id="GO:0005886">
    <property type="term" value="C:plasma membrane"/>
    <property type="evidence" value="ECO:0007669"/>
    <property type="project" value="UniProtKB-SubCell"/>
</dbReference>
<feature type="transmembrane region" description="Helical" evidence="7">
    <location>
        <begin position="87"/>
        <end position="109"/>
    </location>
</feature>
<sequence length="416" mass="44658">MRKSTVSSKDRFPLWQPLTVRDFRLLYIGESVSLLGDQFYLVALPWLTIQLTHSPISLGTVLMAAAIPRAVLMLIGGVFSDRLSPRFIMLVSNGLRAVLTVLLTALIMFRRTQLWHLYVFALSFGVVDGFFIPAAKSIIPTLVTKELLAASNALSQGTTQLLVLIGPALGGLLISSIGIETAFAIDAATFMFTSVTLLLMKSSHQSSPESISAGRLVNLFGSIREGLNYVWNNRELRVVLLVVTILNFIFVGPIQVGITSLAQSRFLGGAIALGIMNSAWGGGGLLGTLMPGIFRRLPPVGILMLTLASIQGFGLFLLGFLPSILLASVTIAVLGSCSSFFTVVAITWIQKQTSPEMLGRVISLGMLSSFGVAPFSYALAGVLADLNITTLFTATGGFMLIISVLLMINRSLRSIN</sequence>
<dbReference type="CDD" id="cd06173">
    <property type="entry name" value="MFS_MefA_like"/>
    <property type="match status" value="1"/>
</dbReference>
<keyword evidence="5 7" id="KW-1133">Transmembrane helix</keyword>
<evidence type="ECO:0000256" key="6">
    <source>
        <dbReference type="ARBA" id="ARBA00023136"/>
    </source>
</evidence>
<dbReference type="Pfam" id="PF05977">
    <property type="entry name" value="MFS_3"/>
    <property type="match status" value="1"/>
</dbReference>
<comment type="subcellular location">
    <subcellularLocation>
        <location evidence="1">Cell membrane</location>
        <topology evidence="1">Multi-pass membrane protein</topology>
    </subcellularLocation>
</comment>
<gene>
    <name evidence="8" type="ORF">G7B40_003780</name>
</gene>
<dbReference type="PRINTS" id="PR01988">
    <property type="entry name" value="EXPORTERBACE"/>
</dbReference>
<dbReference type="InterPro" id="IPR036259">
    <property type="entry name" value="MFS_trans_sf"/>
</dbReference>
<organism evidence="8 9">
    <name type="scientific">Aetokthonos hydrillicola Thurmond2011</name>
    <dbReference type="NCBI Taxonomy" id="2712845"/>
    <lineage>
        <taxon>Bacteria</taxon>
        <taxon>Bacillati</taxon>
        <taxon>Cyanobacteriota</taxon>
        <taxon>Cyanophyceae</taxon>
        <taxon>Nostocales</taxon>
        <taxon>Hapalosiphonaceae</taxon>
        <taxon>Aetokthonos</taxon>
    </lineage>
</organism>
<dbReference type="RefSeq" id="WP_208338308.1">
    <property type="nucleotide sequence ID" value="NZ_CAWQFN010000041.1"/>
</dbReference>
<dbReference type="InterPro" id="IPR010290">
    <property type="entry name" value="TM_effector"/>
</dbReference>